<protein>
    <recommendedName>
        <fullName evidence="2">DUF6598 domain-containing protein</fullName>
    </recommendedName>
</protein>
<dbReference type="Proteomes" id="UP000807115">
    <property type="component" value="Chromosome 8"/>
</dbReference>
<gene>
    <name evidence="3" type="ORF">BDA96_08G039500</name>
</gene>
<comment type="caution">
    <text evidence="3">The sequence shown here is derived from an EMBL/GenBank/DDBJ whole genome shotgun (WGS) entry which is preliminary data.</text>
</comment>
<dbReference type="InterPro" id="IPR046533">
    <property type="entry name" value="DUF6598"/>
</dbReference>
<evidence type="ECO:0000313" key="4">
    <source>
        <dbReference type="Proteomes" id="UP000807115"/>
    </source>
</evidence>
<dbReference type="PANTHER" id="PTHR33065">
    <property type="entry name" value="OS07G0486400 PROTEIN"/>
    <property type="match status" value="1"/>
</dbReference>
<proteinExistence type="predicted"/>
<feature type="region of interest" description="Disordered" evidence="1">
    <location>
        <begin position="1"/>
        <end position="33"/>
    </location>
</feature>
<feature type="domain" description="DUF6598" evidence="2">
    <location>
        <begin position="143"/>
        <end position="372"/>
    </location>
</feature>
<reference evidence="3" key="2">
    <citation type="submission" date="2020-10" db="EMBL/GenBank/DDBJ databases">
        <authorList>
            <person name="Cooper E.A."/>
            <person name="Brenton Z.W."/>
            <person name="Flinn B.S."/>
            <person name="Jenkins J."/>
            <person name="Shu S."/>
            <person name="Flowers D."/>
            <person name="Luo F."/>
            <person name="Wang Y."/>
            <person name="Xia P."/>
            <person name="Barry K."/>
            <person name="Daum C."/>
            <person name="Lipzen A."/>
            <person name="Yoshinaga Y."/>
            <person name="Schmutz J."/>
            <person name="Saski C."/>
            <person name="Vermerris W."/>
            <person name="Kresovich S."/>
        </authorList>
    </citation>
    <scope>NUCLEOTIDE SEQUENCE</scope>
</reference>
<organism evidence="3 4">
    <name type="scientific">Sorghum bicolor</name>
    <name type="common">Sorghum</name>
    <name type="synonym">Sorghum vulgare</name>
    <dbReference type="NCBI Taxonomy" id="4558"/>
    <lineage>
        <taxon>Eukaryota</taxon>
        <taxon>Viridiplantae</taxon>
        <taxon>Streptophyta</taxon>
        <taxon>Embryophyta</taxon>
        <taxon>Tracheophyta</taxon>
        <taxon>Spermatophyta</taxon>
        <taxon>Magnoliopsida</taxon>
        <taxon>Liliopsida</taxon>
        <taxon>Poales</taxon>
        <taxon>Poaceae</taxon>
        <taxon>PACMAD clade</taxon>
        <taxon>Panicoideae</taxon>
        <taxon>Andropogonodae</taxon>
        <taxon>Andropogoneae</taxon>
        <taxon>Sorghinae</taxon>
        <taxon>Sorghum</taxon>
    </lineage>
</organism>
<dbReference type="Pfam" id="PF20241">
    <property type="entry name" value="DUF6598"/>
    <property type="match status" value="1"/>
</dbReference>
<dbReference type="AlphaFoldDB" id="A0A921U6E7"/>
<evidence type="ECO:0000259" key="2">
    <source>
        <dbReference type="Pfam" id="PF20241"/>
    </source>
</evidence>
<evidence type="ECO:0000313" key="3">
    <source>
        <dbReference type="EMBL" id="KAG0520048.1"/>
    </source>
</evidence>
<sequence>MADDSVSMPCGRRDFTPRPVLSASVGSDSDRDRLSSVVKDCGKKLSGLEPFVDADEAKRLAKEAERMQFLRQMARKKKQNDQQRMLQDTVLDFDPKQGGEYYTRFIFADLTKFDLDEESPLGPMRFTDAVYKNKDDYELCEGLNFFSVRITTSDVGFPINVYGTVIAKDSLDKRCVYLFCRERDQCQLINSEDESLILTGPKRGLALIGPNYVEIDLKIKDHQGQDKELSKGMLSINGIERRRLKQCVLESDNLATRLSTVDVLYGVVKDAVEGTITIEVLQGDFNGKITAHTTSILNTIVLYDSKVAGGMTGDGTGAIKLLRSIVSVYVKDKLIIVAETSDDGKFKQTIDFTPKINGREEEVITIGVTKIDFTPKTKINGREEVITIGVTKIRVKVAWSIMDF</sequence>
<name>A0A921U6E7_SORBI</name>
<dbReference type="PANTHER" id="PTHR33065:SF93">
    <property type="entry name" value="DUF6598 DOMAIN-CONTAINING PROTEIN"/>
    <property type="match status" value="1"/>
</dbReference>
<evidence type="ECO:0000256" key="1">
    <source>
        <dbReference type="SAM" id="MobiDB-lite"/>
    </source>
</evidence>
<accession>A0A921U6E7</accession>
<reference evidence="3" key="1">
    <citation type="journal article" date="2019" name="BMC Genomics">
        <title>A new reference genome for Sorghum bicolor reveals high levels of sequence similarity between sweet and grain genotypes: implications for the genetics of sugar metabolism.</title>
        <authorList>
            <person name="Cooper E.A."/>
            <person name="Brenton Z.W."/>
            <person name="Flinn B.S."/>
            <person name="Jenkins J."/>
            <person name="Shu S."/>
            <person name="Flowers D."/>
            <person name="Luo F."/>
            <person name="Wang Y."/>
            <person name="Xia P."/>
            <person name="Barry K."/>
            <person name="Daum C."/>
            <person name="Lipzen A."/>
            <person name="Yoshinaga Y."/>
            <person name="Schmutz J."/>
            <person name="Saski C."/>
            <person name="Vermerris W."/>
            <person name="Kresovich S."/>
        </authorList>
    </citation>
    <scope>NUCLEOTIDE SEQUENCE</scope>
</reference>
<dbReference type="EMBL" id="CM027687">
    <property type="protein sequence ID" value="KAG0520048.1"/>
    <property type="molecule type" value="Genomic_DNA"/>
</dbReference>